<keyword evidence="1" id="KW-1133">Transmembrane helix</keyword>
<dbReference type="Proteomes" id="UP000388235">
    <property type="component" value="Chromosome"/>
</dbReference>
<accession>A0A5Q2QB08</accession>
<evidence type="ECO:0000313" key="3">
    <source>
        <dbReference type="Proteomes" id="UP000388235"/>
    </source>
</evidence>
<feature type="transmembrane region" description="Helical" evidence="1">
    <location>
        <begin position="12"/>
        <end position="33"/>
    </location>
</feature>
<dbReference type="OrthoDB" id="9816383at2"/>
<keyword evidence="1" id="KW-0812">Transmembrane</keyword>
<gene>
    <name evidence="2" type="ORF">GH975_06490</name>
</gene>
<keyword evidence="3" id="KW-1185">Reference proteome</keyword>
<dbReference type="AlphaFoldDB" id="A0A5Q2QB08"/>
<evidence type="ECO:0000256" key="1">
    <source>
        <dbReference type="SAM" id="Phobius"/>
    </source>
</evidence>
<dbReference type="RefSeq" id="WP_153713748.1">
    <property type="nucleotide sequence ID" value="NZ_CP045871.1"/>
</dbReference>
<keyword evidence="1" id="KW-0472">Membrane</keyword>
<organism evidence="2 3">
    <name type="scientific">Litorivicinus lipolyticus</name>
    <dbReference type="NCBI Taxonomy" id="418701"/>
    <lineage>
        <taxon>Bacteria</taxon>
        <taxon>Pseudomonadati</taxon>
        <taxon>Pseudomonadota</taxon>
        <taxon>Gammaproteobacteria</taxon>
        <taxon>Oceanospirillales</taxon>
        <taxon>Litorivicinaceae</taxon>
        <taxon>Litorivicinus</taxon>
    </lineage>
</organism>
<evidence type="ECO:0000313" key="2">
    <source>
        <dbReference type="EMBL" id="QGG80244.1"/>
    </source>
</evidence>
<protein>
    <submittedName>
        <fullName evidence="2">Uncharacterized protein</fullName>
    </submittedName>
</protein>
<name>A0A5Q2QB08_9GAMM</name>
<sequence length="184" mass="20635">MLARLSSIPVGTKLKVSFAWLIAIILVFAFSYYQQTDDDIHFSRQELYGNAFIGDLRPLLRDIPEHRRLTHAVELGNGTLAGQLPAIRASIGDTFEQLHRFNPAWAADIQIGTQVDSLEQAWTQLRLDAESHNRAEQFTAHNQLIGQIQATIFQVGKTSNLLLTPDLDSHFLMDNIVLRSPAMG</sequence>
<dbReference type="EMBL" id="CP045871">
    <property type="protein sequence ID" value="QGG80244.1"/>
    <property type="molecule type" value="Genomic_DNA"/>
</dbReference>
<reference evidence="2 3" key="1">
    <citation type="submission" date="2019-11" db="EMBL/GenBank/DDBJ databases">
        <authorList>
            <person name="Khan S.A."/>
            <person name="Jeon C.O."/>
            <person name="Chun B.H."/>
        </authorList>
    </citation>
    <scope>NUCLEOTIDE SEQUENCE [LARGE SCALE GENOMIC DNA]</scope>
    <source>
        <strain evidence="2 3">IMCC 1097</strain>
    </source>
</reference>
<dbReference type="KEGG" id="llp:GH975_06490"/>
<proteinExistence type="predicted"/>